<name>A0A9Q0M703_BLOTA</name>
<comment type="caution">
    <text evidence="2">The sequence shown here is derived from an EMBL/GenBank/DDBJ whole genome shotgun (WGS) entry which is preliminary data.</text>
</comment>
<evidence type="ECO:0000313" key="2">
    <source>
        <dbReference type="EMBL" id="KAJ6219087.1"/>
    </source>
</evidence>
<keyword evidence="1" id="KW-0732">Signal</keyword>
<evidence type="ECO:0000256" key="1">
    <source>
        <dbReference type="SAM" id="SignalP"/>
    </source>
</evidence>
<feature type="signal peptide" evidence="1">
    <location>
        <begin position="1"/>
        <end position="22"/>
    </location>
</feature>
<evidence type="ECO:0000313" key="3">
    <source>
        <dbReference type="Proteomes" id="UP001142055"/>
    </source>
</evidence>
<protein>
    <submittedName>
        <fullName evidence="2">Uncharacterized protein</fullName>
    </submittedName>
</protein>
<accession>A0A9Q0M703</accession>
<sequence length="74" mass="7649">MNKFIFAVIAAFVLVFATNVEAGRKGGDIIIMGGNGGFGGFGGMGDGMILSTGGKKKGSIILIGRRRRSINSNQ</sequence>
<dbReference type="AlphaFoldDB" id="A0A9Q0M703"/>
<feature type="chain" id="PRO_5040465970" evidence="1">
    <location>
        <begin position="23"/>
        <end position="74"/>
    </location>
</feature>
<keyword evidence="3" id="KW-1185">Reference proteome</keyword>
<gene>
    <name evidence="2" type="ORF">RDWZM_004899</name>
</gene>
<proteinExistence type="predicted"/>
<dbReference type="Proteomes" id="UP001142055">
    <property type="component" value="Chromosome 2"/>
</dbReference>
<reference evidence="2" key="1">
    <citation type="submission" date="2022-12" db="EMBL/GenBank/DDBJ databases">
        <title>Genome assemblies of Blomia tropicalis.</title>
        <authorList>
            <person name="Cui Y."/>
        </authorList>
    </citation>
    <scope>NUCLEOTIDE SEQUENCE</scope>
    <source>
        <tissue evidence="2">Adult mites</tissue>
    </source>
</reference>
<dbReference type="EMBL" id="JAPWDV010000002">
    <property type="protein sequence ID" value="KAJ6219087.1"/>
    <property type="molecule type" value="Genomic_DNA"/>
</dbReference>
<organism evidence="2 3">
    <name type="scientific">Blomia tropicalis</name>
    <name type="common">Mite</name>
    <dbReference type="NCBI Taxonomy" id="40697"/>
    <lineage>
        <taxon>Eukaryota</taxon>
        <taxon>Metazoa</taxon>
        <taxon>Ecdysozoa</taxon>
        <taxon>Arthropoda</taxon>
        <taxon>Chelicerata</taxon>
        <taxon>Arachnida</taxon>
        <taxon>Acari</taxon>
        <taxon>Acariformes</taxon>
        <taxon>Sarcoptiformes</taxon>
        <taxon>Astigmata</taxon>
        <taxon>Glycyphagoidea</taxon>
        <taxon>Echimyopodidae</taxon>
        <taxon>Blomia</taxon>
    </lineage>
</organism>